<keyword evidence="5" id="KW-1185">Reference proteome</keyword>
<protein>
    <submittedName>
        <fullName evidence="4">CBS domain-containing protein</fullName>
    </submittedName>
</protein>
<reference evidence="4" key="1">
    <citation type="submission" date="2022-04" db="EMBL/GenBank/DDBJ databases">
        <title>Desulfatitalea alkaliphila sp. nov., a novel anaerobic sulfate-reducing bacterium isolated from terrestrial mud volcano, Taman Peninsula, Russia.</title>
        <authorList>
            <person name="Khomyakova M.A."/>
            <person name="Merkel A.Y."/>
            <person name="Slobodkin A.I."/>
        </authorList>
    </citation>
    <scope>NUCLEOTIDE SEQUENCE</scope>
    <source>
        <strain evidence="4">M08but</strain>
    </source>
</reference>
<accession>A0AA41R3B6</accession>
<dbReference type="AlphaFoldDB" id="A0AA41R3B6"/>
<dbReference type="InterPro" id="IPR000644">
    <property type="entry name" value="CBS_dom"/>
</dbReference>
<evidence type="ECO:0000256" key="2">
    <source>
        <dbReference type="PROSITE-ProRule" id="PRU00703"/>
    </source>
</evidence>
<dbReference type="InterPro" id="IPR051462">
    <property type="entry name" value="CBS_domain-containing"/>
</dbReference>
<evidence type="ECO:0000259" key="3">
    <source>
        <dbReference type="PROSITE" id="PS51371"/>
    </source>
</evidence>
<dbReference type="CDD" id="cd04584">
    <property type="entry name" value="CBS_pair_AcuB_like"/>
    <property type="match status" value="1"/>
</dbReference>
<sequence length="200" mass="22097">MKIRSLMVPAPITVSTRQTVQEALELMKVNGIRHLPVVDDQQHLQGLLTLADLKQALIPSMISDFTLADMMIKHPITVSPEEDVETAARLIYKHKIGGLPVVQGQRLVGIITESDLLRTFIDMMGILFNCARLDVITGEDPAGLNKAIQIIQDQGGDIINVGMTTQKTDQRTYYFRLAPCNTQSIKHALEHSGFVVPAVD</sequence>
<evidence type="ECO:0000256" key="1">
    <source>
        <dbReference type="ARBA" id="ARBA00022737"/>
    </source>
</evidence>
<dbReference type="PANTHER" id="PTHR48108:SF34">
    <property type="entry name" value="CBS DOMAIN-CONTAINING PROTEIN YHCV"/>
    <property type="match status" value="1"/>
</dbReference>
<organism evidence="4 5">
    <name type="scientific">Desulfatitalea alkaliphila</name>
    <dbReference type="NCBI Taxonomy" id="2929485"/>
    <lineage>
        <taxon>Bacteria</taxon>
        <taxon>Pseudomonadati</taxon>
        <taxon>Thermodesulfobacteriota</taxon>
        <taxon>Desulfobacteria</taxon>
        <taxon>Desulfobacterales</taxon>
        <taxon>Desulfosarcinaceae</taxon>
        <taxon>Desulfatitalea</taxon>
    </lineage>
</organism>
<evidence type="ECO:0000313" key="5">
    <source>
        <dbReference type="Proteomes" id="UP001165427"/>
    </source>
</evidence>
<evidence type="ECO:0000313" key="4">
    <source>
        <dbReference type="EMBL" id="MCJ8500006.1"/>
    </source>
</evidence>
<dbReference type="Proteomes" id="UP001165427">
    <property type="component" value="Unassembled WGS sequence"/>
</dbReference>
<keyword evidence="1" id="KW-0677">Repeat</keyword>
<dbReference type="Gene3D" id="3.10.580.10">
    <property type="entry name" value="CBS-domain"/>
    <property type="match status" value="1"/>
</dbReference>
<dbReference type="InterPro" id="IPR046342">
    <property type="entry name" value="CBS_dom_sf"/>
</dbReference>
<dbReference type="Pfam" id="PF00571">
    <property type="entry name" value="CBS"/>
    <property type="match status" value="2"/>
</dbReference>
<proteinExistence type="predicted"/>
<keyword evidence="2" id="KW-0129">CBS domain</keyword>
<dbReference type="PROSITE" id="PS51371">
    <property type="entry name" value="CBS"/>
    <property type="match status" value="2"/>
</dbReference>
<feature type="domain" description="CBS" evidence="3">
    <location>
        <begin position="7"/>
        <end position="65"/>
    </location>
</feature>
<dbReference type="RefSeq" id="WP_246903733.1">
    <property type="nucleotide sequence ID" value="NZ_JALJRB010000004.1"/>
</dbReference>
<dbReference type="PANTHER" id="PTHR48108">
    <property type="entry name" value="CBS DOMAIN-CONTAINING PROTEIN CBSX2, CHLOROPLASTIC"/>
    <property type="match status" value="1"/>
</dbReference>
<comment type="caution">
    <text evidence="4">The sequence shown here is derived from an EMBL/GenBank/DDBJ whole genome shotgun (WGS) entry which is preliminary data.</text>
</comment>
<feature type="domain" description="CBS" evidence="3">
    <location>
        <begin position="71"/>
        <end position="126"/>
    </location>
</feature>
<dbReference type="EMBL" id="JALJRB010000004">
    <property type="protein sequence ID" value="MCJ8500006.1"/>
    <property type="molecule type" value="Genomic_DNA"/>
</dbReference>
<dbReference type="SMART" id="SM00116">
    <property type="entry name" value="CBS"/>
    <property type="match status" value="2"/>
</dbReference>
<dbReference type="SUPFAM" id="SSF54631">
    <property type="entry name" value="CBS-domain pair"/>
    <property type="match status" value="1"/>
</dbReference>
<gene>
    <name evidence="4" type="ORF">MRX98_05425</name>
</gene>
<name>A0AA41R3B6_9BACT</name>